<dbReference type="Gene3D" id="3.30.40.10">
    <property type="entry name" value="Zinc/RING finger domain, C3HC4 (zinc finger)"/>
    <property type="match status" value="1"/>
</dbReference>
<dbReference type="InterPro" id="IPR013083">
    <property type="entry name" value="Znf_RING/FYVE/PHD"/>
</dbReference>
<dbReference type="CDD" id="cd16664">
    <property type="entry name" value="RING-Ubox_PUB"/>
    <property type="match status" value="1"/>
</dbReference>
<evidence type="ECO:0000256" key="5">
    <source>
        <dbReference type="SAM" id="MobiDB-lite"/>
    </source>
</evidence>
<dbReference type="PANTHER" id="PTHR35549:SF1">
    <property type="entry name" value="OS04G0584500 PROTEIN"/>
    <property type="match status" value="1"/>
</dbReference>
<evidence type="ECO:0000313" key="7">
    <source>
        <dbReference type="EMBL" id="KAG9442503.1"/>
    </source>
</evidence>
<evidence type="ECO:0000256" key="1">
    <source>
        <dbReference type="ARBA" id="ARBA00000900"/>
    </source>
</evidence>
<dbReference type="InterPro" id="IPR003613">
    <property type="entry name" value="Ubox_domain"/>
</dbReference>
<dbReference type="Pfam" id="PF23628">
    <property type="entry name" value="ARM_LIN_C"/>
    <property type="match status" value="1"/>
</dbReference>
<organism evidence="7 8">
    <name type="scientific">Aristolochia fimbriata</name>
    <name type="common">White veined hardy Dutchman's pipe vine</name>
    <dbReference type="NCBI Taxonomy" id="158543"/>
    <lineage>
        <taxon>Eukaryota</taxon>
        <taxon>Viridiplantae</taxon>
        <taxon>Streptophyta</taxon>
        <taxon>Embryophyta</taxon>
        <taxon>Tracheophyta</taxon>
        <taxon>Spermatophyta</taxon>
        <taxon>Magnoliopsida</taxon>
        <taxon>Magnoliidae</taxon>
        <taxon>Piperales</taxon>
        <taxon>Aristolochiaceae</taxon>
        <taxon>Aristolochia</taxon>
    </lineage>
</organism>
<feature type="compositionally biased region" description="Low complexity" evidence="5">
    <location>
        <begin position="185"/>
        <end position="196"/>
    </location>
</feature>
<feature type="compositionally biased region" description="Basic and acidic residues" evidence="5">
    <location>
        <begin position="172"/>
        <end position="183"/>
    </location>
</feature>
<name>A0AAV7E548_ARIFI</name>
<sequence>MASLEELLVEEGFRGGRMKSRSSFKADAVNAQRYLRREQGSSASPSSARRKTHRTKSDVSRLVVKTEPERKERGRMSIDDIIRRKKIVDEPKNEVKEIEIVEERDFLGIQKRYGDAKASEEPEGHWMYAEKYGGVYYDDERVYDHIEYAPQEKFGYGNFSGLHEKKAHKEKNRKEKQQGEKNRSKSSGKSLSVKSSFGKNLRELDSVSRGTSNSSRQTKKYDDLPAQMRLNVDDVVPEPALDEAAIQAMISILTGYIKQFVKFEDFRESIQEKCASCLGFSSLRDQVWGEKGVMVNLTQAIEAIEKVAEELEDPKELKKASIQLSVVAGLNSKDLKEGYTSGILNSHLAACAHMYLSAIYKLQKKERVSAKHLLQVFCDSPFQARTCLLPDLWEHLFLPHLAHLRVWYDQEVEAVPNTPGRLRKMELLEKAYNETVDNGTHQFAVYYKEWLTDGVEAPSIPVIHIPLMSVHEISPGSSRGCSRRQQSSLTNSVSSLPLISKELYEAVFGHSTRWNSSDEAKVGEIEEIFTDCARSLDCTIEKSGGSGAGSTKSELWMEDQTREEPGRSATGHEQSSLLNPGDSVGLHLAAVEEVKKLEEEGEGQQTFQNISRHAIMLHELSHTKANELTLKELARAVFQLQQAREPVDSYAVDRTVTKYSAGPKHMYDLFEENSFFSTVIKDFTCPLSGRLFEDPVTLETGQTFERVAIREWFNQGNNTCPLTGRRLENTQVPITNFVLKRVIDCWKSERCKHLLVYACQIADGSVEHENKSKDEAAIFILQQLLTGLNPDEIMENAEHLISLGGLQFLIRRFESGGPDERTSVAALLTCCIKAEGSCRNYVARAINKSSLVKLLHSKQVKSRTHAVLLLIELICLNRRTATTLFLSSLQNEGVMNILHVLLVYLQSSPPEQMPLVAVLMLHIDLLVEPQKYSIYREEAVDALIVALHGSLTDVKLCQQTKRALLILGGHFSSSGELLIETWLLKLAGFYDRFDTNSPGYDDKVIQIDQANTWHDEDHAKEEWLKNMAVQLLGSGKKSFLEAISKCLSSQTPDLVRTCLTTVAWLSRALACRSETELQLSAFSLLVPRLKECLDNGLIECRVLASMTLLHFSELSECRVLLSALAEDIAIPLKKLADVTWTAKRFLSVISGNCEWI</sequence>
<keyword evidence="8" id="KW-1185">Reference proteome</keyword>
<dbReference type="Proteomes" id="UP000825729">
    <property type="component" value="Unassembled WGS sequence"/>
</dbReference>
<feature type="domain" description="U-box" evidence="6">
    <location>
        <begin position="678"/>
        <end position="753"/>
    </location>
</feature>
<dbReference type="PANTHER" id="PTHR35549">
    <property type="entry name" value="OS04G0584500 PROTEIN"/>
    <property type="match status" value="1"/>
</dbReference>
<dbReference type="Pfam" id="PF04564">
    <property type="entry name" value="U-box"/>
    <property type="match status" value="1"/>
</dbReference>
<evidence type="ECO:0000256" key="4">
    <source>
        <dbReference type="ARBA" id="ARBA00022679"/>
    </source>
</evidence>
<protein>
    <recommendedName>
        <fullName evidence="3">RING-type E3 ubiquitin transferase</fullName>
        <ecNumber evidence="3">2.3.2.27</ecNumber>
    </recommendedName>
</protein>
<dbReference type="InterPro" id="IPR016024">
    <property type="entry name" value="ARM-type_fold"/>
</dbReference>
<feature type="region of interest" description="Disordered" evidence="5">
    <location>
        <begin position="165"/>
        <end position="196"/>
    </location>
</feature>
<evidence type="ECO:0000256" key="2">
    <source>
        <dbReference type="ARBA" id="ARBA00004906"/>
    </source>
</evidence>
<evidence type="ECO:0000313" key="8">
    <source>
        <dbReference type="Proteomes" id="UP000825729"/>
    </source>
</evidence>
<dbReference type="InterPro" id="IPR056512">
    <property type="entry name" value="LIN_N"/>
</dbReference>
<dbReference type="AlphaFoldDB" id="A0AAV7E548"/>
<comment type="caution">
    <text evidence="7">The sequence shown here is derived from an EMBL/GenBank/DDBJ whole genome shotgun (WGS) entry which is preliminary data.</text>
</comment>
<proteinExistence type="predicted"/>
<dbReference type="SUPFAM" id="SSF48371">
    <property type="entry name" value="ARM repeat"/>
    <property type="match status" value="1"/>
</dbReference>
<accession>A0AAV7E548</accession>
<dbReference type="InterPro" id="IPR011989">
    <property type="entry name" value="ARM-like"/>
</dbReference>
<dbReference type="Gene3D" id="1.25.10.10">
    <property type="entry name" value="Leucine-rich Repeat Variant"/>
    <property type="match status" value="1"/>
</dbReference>
<dbReference type="Pfam" id="PF23568">
    <property type="entry name" value="ARM_LIN"/>
    <property type="match status" value="1"/>
</dbReference>
<dbReference type="InterPro" id="IPR055566">
    <property type="entry name" value="ARM_LIN"/>
</dbReference>
<evidence type="ECO:0000259" key="6">
    <source>
        <dbReference type="PROSITE" id="PS51698"/>
    </source>
</evidence>
<keyword evidence="4" id="KW-0808">Transferase</keyword>
<dbReference type="GO" id="GO:0016567">
    <property type="term" value="P:protein ubiquitination"/>
    <property type="evidence" value="ECO:0007669"/>
    <property type="project" value="InterPro"/>
</dbReference>
<feature type="region of interest" description="Disordered" evidence="5">
    <location>
        <begin position="204"/>
        <end position="223"/>
    </location>
</feature>
<comment type="pathway">
    <text evidence="2">Protein modification; protein ubiquitination.</text>
</comment>
<feature type="region of interest" description="Disordered" evidence="5">
    <location>
        <begin position="540"/>
        <end position="582"/>
    </location>
</feature>
<comment type="catalytic activity">
    <reaction evidence="1">
        <text>S-ubiquitinyl-[E2 ubiquitin-conjugating enzyme]-L-cysteine + [acceptor protein]-L-lysine = [E2 ubiquitin-conjugating enzyme]-L-cysteine + N(6)-ubiquitinyl-[acceptor protein]-L-lysine.</text>
        <dbReference type="EC" id="2.3.2.27"/>
    </reaction>
</comment>
<feature type="compositionally biased region" description="Basic and acidic residues" evidence="5">
    <location>
        <begin position="55"/>
        <end position="73"/>
    </location>
</feature>
<dbReference type="GO" id="GO:0061630">
    <property type="term" value="F:ubiquitin protein ligase activity"/>
    <property type="evidence" value="ECO:0007669"/>
    <property type="project" value="UniProtKB-EC"/>
</dbReference>
<dbReference type="SUPFAM" id="SSF57850">
    <property type="entry name" value="RING/U-box"/>
    <property type="match status" value="1"/>
</dbReference>
<gene>
    <name evidence="7" type="ORF">H6P81_018357</name>
</gene>
<reference evidence="7 8" key="1">
    <citation type="submission" date="2021-07" db="EMBL/GenBank/DDBJ databases">
        <title>The Aristolochia fimbriata genome: insights into angiosperm evolution, floral development and chemical biosynthesis.</title>
        <authorList>
            <person name="Jiao Y."/>
        </authorList>
    </citation>
    <scope>NUCLEOTIDE SEQUENCE [LARGE SCALE GENOMIC DNA]</scope>
    <source>
        <strain evidence="7">IBCAS-2021</strain>
        <tissue evidence="7">Leaf</tissue>
    </source>
</reference>
<dbReference type="SMART" id="SM00504">
    <property type="entry name" value="Ubox"/>
    <property type="match status" value="1"/>
</dbReference>
<dbReference type="EMBL" id="JAINDJ010000007">
    <property type="protein sequence ID" value="KAG9442503.1"/>
    <property type="molecule type" value="Genomic_DNA"/>
</dbReference>
<evidence type="ECO:0000256" key="3">
    <source>
        <dbReference type="ARBA" id="ARBA00012483"/>
    </source>
</evidence>
<feature type="region of interest" description="Disordered" evidence="5">
    <location>
        <begin position="34"/>
        <end position="73"/>
    </location>
</feature>
<dbReference type="EC" id="2.3.2.27" evidence="3"/>
<dbReference type="PROSITE" id="PS51698">
    <property type="entry name" value="U_BOX"/>
    <property type="match status" value="1"/>
</dbReference>
<dbReference type="InterPro" id="IPR045210">
    <property type="entry name" value="RING-Ubox_PUB"/>
</dbReference>